<feature type="compositionally biased region" description="Basic residues" evidence="1">
    <location>
        <begin position="405"/>
        <end position="417"/>
    </location>
</feature>
<keyword evidence="2" id="KW-1185">Reference proteome</keyword>
<dbReference type="Proteomes" id="UP001652583">
    <property type="component" value="Chromosome F2"/>
</dbReference>
<feature type="compositionally biased region" description="Basic and acidic residues" evidence="1">
    <location>
        <begin position="117"/>
        <end position="131"/>
    </location>
</feature>
<accession>A0ABM3NXP0</accession>
<gene>
    <name evidence="3" type="primary">LOC128312818</name>
</gene>
<sequence>MICEVIHRVEIQMSACKGASLSSPVRFPPPPPTPAPPLAPRGPGEAAAFPGCVSEQKRPWNPGAPRCPRQQSALRLPLIRGNILTRLCSDLNLEGQRSHVWCFKTQKGPKAGSVGPGEHRQRGHPGNEDPRTATSCACVEAFRDLSFVAWCPPSAGTLGLKRIRFRGGNEGSAFVLVREPACRAQASEGRLDVTSGTDFALARGGGLGLGGLFSAARNVERSIRGLRFTERTEFAAASARSRRRERRLSVGHIGARKDRCPGRPQCHCAGEGAGRAAGWDWPGAAAVAGPARSSARDMPHPRSYPLPGVGTGGGSRGGWGGVGWGARGGGDDQSQPRRALPAGMTGLGTCPGADSPTPSGKGRCRGRRRGAAGRRPGRRGPAKGESRIRRLLGVAETERLRLRPGRTPRAARTRGRGTQRGGEGEDNWEGLGRSGLLRGRRRENPASRVSGLTLENSLLKGFFLPPGNHGAAGAQLSWGREMKF</sequence>
<feature type="region of interest" description="Disordered" evidence="1">
    <location>
        <begin position="342"/>
        <end position="387"/>
    </location>
</feature>
<feature type="compositionally biased region" description="Pro residues" evidence="1">
    <location>
        <begin position="26"/>
        <end position="40"/>
    </location>
</feature>
<feature type="region of interest" description="Disordered" evidence="1">
    <location>
        <begin position="107"/>
        <end position="131"/>
    </location>
</feature>
<feature type="region of interest" description="Disordered" evidence="1">
    <location>
        <begin position="20"/>
        <end position="55"/>
    </location>
</feature>
<feature type="compositionally biased region" description="Basic residues" evidence="1">
    <location>
        <begin position="362"/>
        <end position="381"/>
    </location>
</feature>
<organism evidence="2 3">
    <name type="scientific">Acinonyx jubatus</name>
    <name type="common">Cheetah</name>
    <dbReference type="NCBI Taxonomy" id="32536"/>
    <lineage>
        <taxon>Eukaryota</taxon>
        <taxon>Metazoa</taxon>
        <taxon>Chordata</taxon>
        <taxon>Craniata</taxon>
        <taxon>Vertebrata</taxon>
        <taxon>Euteleostomi</taxon>
        <taxon>Mammalia</taxon>
        <taxon>Eutheria</taxon>
        <taxon>Laurasiatheria</taxon>
        <taxon>Carnivora</taxon>
        <taxon>Feliformia</taxon>
        <taxon>Felidae</taxon>
        <taxon>Felinae</taxon>
        <taxon>Acinonyx</taxon>
    </lineage>
</organism>
<dbReference type="GeneID" id="128312818"/>
<name>A0ABM3NXP0_ACIJB</name>
<evidence type="ECO:0000256" key="1">
    <source>
        <dbReference type="SAM" id="MobiDB-lite"/>
    </source>
</evidence>
<reference evidence="3" key="1">
    <citation type="submission" date="2025-08" db="UniProtKB">
        <authorList>
            <consortium name="RefSeq"/>
        </authorList>
    </citation>
    <scope>IDENTIFICATION</scope>
    <source>
        <tissue evidence="3">Blood</tissue>
    </source>
</reference>
<feature type="region of interest" description="Disordered" evidence="1">
    <location>
        <begin position="405"/>
        <end position="448"/>
    </location>
</feature>
<proteinExistence type="predicted"/>
<dbReference type="RefSeq" id="XP_053064196.1">
    <property type="nucleotide sequence ID" value="XM_053208221.1"/>
</dbReference>
<evidence type="ECO:0000313" key="3">
    <source>
        <dbReference type="RefSeq" id="XP_053064196.1"/>
    </source>
</evidence>
<protein>
    <submittedName>
        <fullName evidence="3">Collagen alpha-1(I) chain-like</fullName>
    </submittedName>
</protein>
<evidence type="ECO:0000313" key="2">
    <source>
        <dbReference type="Proteomes" id="UP001652583"/>
    </source>
</evidence>